<evidence type="ECO:0000313" key="4">
    <source>
        <dbReference type="Proteomes" id="UP001164929"/>
    </source>
</evidence>
<keyword evidence="1" id="KW-0378">Hydrolase</keyword>
<reference evidence="3" key="1">
    <citation type="journal article" date="2023" name="Mol. Ecol. Resour.">
        <title>Chromosome-level genome assembly of a triploid poplar Populus alba 'Berolinensis'.</title>
        <authorList>
            <person name="Chen S."/>
            <person name="Yu Y."/>
            <person name="Wang X."/>
            <person name="Wang S."/>
            <person name="Zhang T."/>
            <person name="Zhou Y."/>
            <person name="He R."/>
            <person name="Meng N."/>
            <person name="Wang Y."/>
            <person name="Liu W."/>
            <person name="Liu Z."/>
            <person name="Liu J."/>
            <person name="Guo Q."/>
            <person name="Huang H."/>
            <person name="Sederoff R.R."/>
            <person name="Wang G."/>
            <person name="Qu G."/>
            <person name="Chen S."/>
        </authorList>
    </citation>
    <scope>NUCLEOTIDE SEQUENCE</scope>
    <source>
        <strain evidence="3">SC-2020</strain>
    </source>
</reference>
<keyword evidence="1" id="KW-0645">Protease</keyword>
<evidence type="ECO:0000259" key="2">
    <source>
        <dbReference type="PROSITE" id="PS50994"/>
    </source>
</evidence>
<dbReference type="InterPro" id="IPR036397">
    <property type="entry name" value="RNaseH_sf"/>
</dbReference>
<dbReference type="Gene3D" id="3.30.420.10">
    <property type="entry name" value="Ribonuclease H-like superfamily/Ribonuclease H"/>
    <property type="match status" value="1"/>
</dbReference>
<name>A0AAD6PZ04_9ROSI</name>
<dbReference type="Pfam" id="PF13976">
    <property type="entry name" value="gag_pre-integrs"/>
    <property type="match status" value="1"/>
</dbReference>
<dbReference type="PANTHER" id="PTHR42648:SF18">
    <property type="entry name" value="RETROTRANSPOSON, UNCLASSIFIED-LIKE PROTEIN"/>
    <property type="match status" value="1"/>
</dbReference>
<dbReference type="Pfam" id="PF00665">
    <property type="entry name" value="rve"/>
    <property type="match status" value="1"/>
</dbReference>
<evidence type="ECO:0000256" key="1">
    <source>
        <dbReference type="ARBA" id="ARBA00022670"/>
    </source>
</evidence>
<dbReference type="PROSITE" id="PS50994">
    <property type="entry name" value="INTEGRASE"/>
    <property type="match status" value="1"/>
</dbReference>
<dbReference type="InterPro" id="IPR012337">
    <property type="entry name" value="RNaseH-like_sf"/>
</dbReference>
<dbReference type="InterPro" id="IPR054722">
    <property type="entry name" value="PolX-like_BBD"/>
</dbReference>
<protein>
    <recommendedName>
        <fullName evidence="2">Integrase catalytic domain-containing protein</fullName>
    </recommendedName>
</protein>
<comment type="caution">
    <text evidence="3">The sequence shown here is derived from an EMBL/GenBank/DDBJ whole genome shotgun (WGS) entry which is preliminary data.</text>
</comment>
<dbReference type="GO" id="GO:0003676">
    <property type="term" value="F:nucleic acid binding"/>
    <property type="evidence" value="ECO:0007669"/>
    <property type="project" value="InterPro"/>
</dbReference>
<dbReference type="GO" id="GO:0006508">
    <property type="term" value="P:proteolysis"/>
    <property type="evidence" value="ECO:0007669"/>
    <property type="project" value="UniProtKB-KW"/>
</dbReference>
<dbReference type="AlphaFoldDB" id="A0AAD6PZ04"/>
<accession>A0AAD6PZ04</accession>
<dbReference type="GO" id="GO:0015074">
    <property type="term" value="P:DNA integration"/>
    <property type="evidence" value="ECO:0007669"/>
    <property type="project" value="InterPro"/>
</dbReference>
<dbReference type="Pfam" id="PF22936">
    <property type="entry name" value="Pol_BBD"/>
    <property type="match status" value="1"/>
</dbReference>
<dbReference type="InterPro" id="IPR039537">
    <property type="entry name" value="Retrotran_Ty1/copia-like"/>
</dbReference>
<keyword evidence="4" id="KW-1185">Reference proteome</keyword>
<sequence>MTFEGHFVQPSIPRFDGHYDHWSMLMENFLRNKEYWSLIETGYEEPAHGEQPLSEGRQRELDAVKLKDLKAKNYLFQAIDRSILETILDKDTSKKIWDSMKTKYEGNARVKRSTLQALRRDFEVLEMKVGETITNYFARVMIVANKMRVYGEIMTDVTICEKILRSLTDKFNYIVCSIEESRNLDTITIDELQSSLTVHEKKFHRGNGVEQVLKVTTDDRVWGRGRGRNSFRGRGRGRGGAAFNKAIVECYKSHNLGHFQYECPKWDKEANYAEVNEEYDMLLMSYLESPDTQQIDAWFLDSGCSNHMCGNKGMFTTLNESFIHSVKLGNNSRMNVIGKGSIKLVLNGISHVVHEVYYVPELKNNLLSIRQLQERGLTILIQGGVCKIYHPVKGLIIQTEMSMNRMFILLSHTPVSLTAPSEGCFYTSSPDLFHLWHRRYGHLSYKGLKALQHKGMVHGLPQFQVSDTTSINCIHGKQHRGIMPAKSTWRASQPLELIHADICGPISPISNSGKRYTLCFIDDFSHKSWVYLLTAKSEALLCFQFFKKLVEKEKAFNIKCLRTDRGGEFTSTEFTDFCKANGIKRQLTTAYTPQQNGVAERKNRIVMNMVRSMLSDKQLPKTFWPEAVNWTFYVLNRCPTLAVKNVTPQEA</sequence>
<evidence type="ECO:0000313" key="3">
    <source>
        <dbReference type="EMBL" id="KAJ6972984.1"/>
    </source>
</evidence>
<organism evidence="3 4">
    <name type="scientific">Populus alba x Populus x berolinensis</name>
    <dbReference type="NCBI Taxonomy" id="444605"/>
    <lineage>
        <taxon>Eukaryota</taxon>
        <taxon>Viridiplantae</taxon>
        <taxon>Streptophyta</taxon>
        <taxon>Embryophyta</taxon>
        <taxon>Tracheophyta</taxon>
        <taxon>Spermatophyta</taxon>
        <taxon>Magnoliopsida</taxon>
        <taxon>eudicotyledons</taxon>
        <taxon>Gunneridae</taxon>
        <taxon>Pentapetalae</taxon>
        <taxon>rosids</taxon>
        <taxon>fabids</taxon>
        <taxon>Malpighiales</taxon>
        <taxon>Salicaceae</taxon>
        <taxon>Saliceae</taxon>
        <taxon>Populus</taxon>
    </lineage>
</organism>
<dbReference type="Proteomes" id="UP001164929">
    <property type="component" value="Chromosome 14"/>
</dbReference>
<dbReference type="PANTHER" id="PTHR42648">
    <property type="entry name" value="TRANSPOSASE, PUTATIVE-RELATED"/>
    <property type="match status" value="1"/>
</dbReference>
<dbReference type="InterPro" id="IPR025724">
    <property type="entry name" value="GAG-pre-integrase_dom"/>
</dbReference>
<gene>
    <name evidence="3" type="ORF">NC653_033347</name>
</gene>
<dbReference type="EMBL" id="JAQIZT010000014">
    <property type="protein sequence ID" value="KAJ6972984.1"/>
    <property type="molecule type" value="Genomic_DNA"/>
</dbReference>
<dbReference type="InterPro" id="IPR001584">
    <property type="entry name" value="Integrase_cat-core"/>
</dbReference>
<proteinExistence type="predicted"/>
<dbReference type="SUPFAM" id="SSF53098">
    <property type="entry name" value="Ribonuclease H-like"/>
    <property type="match status" value="1"/>
</dbReference>
<dbReference type="GO" id="GO:0008233">
    <property type="term" value="F:peptidase activity"/>
    <property type="evidence" value="ECO:0007669"/>
    <property type="project" value="UniProtKB-KW"/>
</dbReference>
<dbReference type="Pfam" id="PF14223">
    <property type="entry name" value="Retrotran_gag_2"/>
    <property type="match status" value="1"/>
</dbReference>
<feature type="domain" description="Integrase catalytic" evidence="2">
    <location>
        <begin position="490"/>
        <end position="651"/>
    </location>
</feature>